<accession>A0A7V6P9H9</accession>
<proteinExistence type="predicted"/>
<gene>
    <name evidence="1" type="ORF">GXX48_03855</name>
</gene>
<name>A0A7V6P9H9_9HYPH</name>
<reference evidence="1 2" key="1">
    <citation type="journal article" date="2020" name="Biotechnol. Biofuels">
        <title>New insights from the biogas microbiome by comprehensive genome-resolved metagenomics of nearly 1600 species originating from multiple anaerobic digesters.</title>
        <authorList>
            <person name="Campanaro S."/>
            <person name="Treu L."/>
            <person name="Rodriguez-R L.M."/>
            <person name="Kovalovszki A."/>
            <person name="Ziels R.M."/>
            <person name="Maus I."/>
            <person name="Zhu X."/>
            <person name="Kougias P.G."/>
            <person name="Basile A."/>
            <person name="Luo G."/>
            <person name="Schluter A."/>
            <person name="Konstantinidis K.T."/>
            <person name="Angelidaki I."/>
        </authorList>
    </citation>
    <scope>NUCLEOTIDE SEQUENCE [LARGE SCALE GENOMIC DNA]</scope>
    <source>
        <strain evidence="1">AS04akNAM_66</strain>
    </source>
</reference>
<dbReference type="Proteomes" id="UP000551563">
    <property type="component" value="Unassembled WGS sequence"/>
</dbReference>
<sequence length="168" mass="18822">MESTGFHVTWNKPVVVKSNNLLYNIESARNAEWLLLKHWPLFEPSDLDEVLLSCLLSWPENAAAEQRARVKFIRACANAGILAAGVANGGDVPQHIIATKMRPAASGQPDVCLPLSALKRTPKNRKRFRLRRASQRRVKALCTAAYATAQQFSIRSRLVFGRLFRLGR</sequence>
<dbReference type="AlphaFoldDB" id="A0A7V6P9H9"/>
<evidence type="ECO:0000313" key="1">
    <source>
        <dbReference type="EMBL" id="HHV66768.1"/>
    </source>
</evidence>
<organism evidence="1 2">
    <name type="scientific">Brucella intermedia</name>
    <dbReference type="NCBI Taxonomy" id="94625"/>
    <lineage>
        <taxon>Bacteria</taxon>
        <taxon>Pseudomonadati</taxon>
        <taxon>Pseudomonadota</taxon>
        <taxon>Alphaproteobacteria</taxon>
        <taxon>Hyphomicrobiales</taxon>
        <taxon>Brucellaceae</taxon>
        <taxon>Brucella/Ochrobactrum group</taxon>
        <taxon>Brucella</taxon>
    </lineage>
</organism>
<dbReference type="EMBL" id="DUMN01000123">
    <property type="protein sequence ID" value="HHV66768.1"/>
    <property type="molecule type" value="Genomic_DNA"/>
</dbReference>
<protein>
    <submittedName>
        <fullName evidence="1">DUF982 domain-containing protein</fullName>
    </submittedName>
</protein>
<dbReference type="Gene3D" id="6.10.250.730">
    <property type="match status" value="1"/>
</dbReference>
<comment type="caution">
    <text evidence="1">The sequence shown here is derived from an EMBL/GenBank/DDBJ whole genome shotgun (WGS) entry which is preliminary data.</text>
</comment>
<evidence type="ECO:0000313" key="2">
    <source>
        <dbReference type="Proteomes" id="UP000551563"/>
    </source>
</evidence>